<evidence type="ECO:0000259" key="2">
    <source>
        <dbReference type="Pfam" id="PF02470"/>
    </source>
</evidence>
<evidence type="ECO:0000313" key="4">
    <source>
        <dbReference type="Proteomes" id="UP000249254"/>
    </source>
</evidence>
<sequence length="312" mass="33435">MEKNANYALVGLSSLILFIGLLIFVVWLARLRINAEYDLYDVVFQGPIAGLNQGGEVRFNGIKVGEVGKIALDRTNPSRVIARVRVTSDVPIRADSFATLEPQGITGVNYVQITAGTPAKPLLKDTVPHGTIPVLRSQRSAISDLLQGGGTVLTRTIEALDRVNRVLSDQNIKTFSTALSDTQAFTAELKRRKDIIADAQKALQDADVAIQQVSELAKSSQSLVDGDGRRSLKNIADAADEVKVTAKEVRGMVDKLQGPTADFATNGLPQITAAVIQLRSAAQALERLVNEVEASPTGTLGKAPAEDMKVKP</sequence>
<keyword evidence="1" id="KW-1133">Transmembrane helix</keyword>
<keyword evidence="1" id="KW-0472">Membrane</keyword>
<feature type="domain" description="Mce/MlaD" evidence="2">
    <location>
        <begin position="48"/>
        <end position="116"/>
    </location>
</feature>
<dbReference type="RefSeq" id="WP_111529533.1">
    <property type="nucleotide sequence ID" value="NZ_JBHRSG010000003.1"/>
</dbReference>
<dbReference type="InterPro" id="IPR003399">
    <property type="entry name" value="Mce/MlaD"/>
</dbReference>
<dbReference type="AlphaFoldDB" id="A0A328AN84"/>
<organism evidence="3 4">
    <name type="scientific">Phenylobacterium soli</name>
    <dbReference type="NCBI Taxonomy" id="2170551"/>
    <lineage>
        <taxon>Bacteria</taxon>
        <taxon>Pseudomonadati</taxon>
        <taxon>Pseudomonadota</taxon>
        <taxon>Alphaproteobacteria</taxon>
        <taxon>Caulobacterales</taxon>
        <taxon>Caulobacteraceae</taxon>
        <taxon>Phenylobacterium</taxon>
    </lineage>
</organism>
<gene>
    <name evidence="3" type="ORF">DJ017_15335</name>
</gene>
<keyword evidence="1" id="KW-0812">Transmembrane</keyword>
<proteinExistence type="predicted"/>
<feature type="transmembrane region" description="Helical" evidence="1">
    <location>
        <begin position="6"/>
        <end position="29"/>
    </location>
</feature>
<reference evidence="4" key="1">
    <citation type="submission" date="2018-05" db="EMBL/GenBank/DDBJ databases">
        <authorList>
            <person name="Li X."/>
        </authorList>
    </citation>
    <scope>NUCLEOTIDE SEQUENCE [LARGE SCALE GENOMIC DNA]</scope>
    <source>
        <strain evidence="4">LX32</strain>
    </source>
</reference>
<protein>
    <submittedName>
        <fullName evidence="3">MCE family protein</fullName>
    </submittedName>
</protein>
<comment type="caution">
    <text evidence="3">The sequence shown here is derived from an EMBL/GenBank/DDBJ whole genome shotgun (WGS) entry which is preliminary data.</text>
</comment>
<evidence type="ECO:0000313" key="3">
    <source>
        <dbReference type="EMBL" id="RAK55785.1"/>
    </source>
</evidence>
<accession>A0A328AN84</accession>
<dbReference type="EMBL" id="QFYQ01000001">
    <property type="protein sequence ID" value="RAK55785.1"/>
    <property type="molecule type" value="Genomic_DNA"/>
</dbReference>
<dbReference type="OrthoDB" id="9808689at2"/>
<dbReference type="Pfam" id="PF02470">
    <property type="entry name" value="MlaD"/>
    <property type="match status" value="1"/>
</dbReference>
<name>A0A328AN84_9CAUL</name>
<keyword evidence="4" id="KW-1185">Reference proteome</keyword>
<dbReference type="Proteomes" id="UP000249254">
    <property type="component" value="Unassembled WGS sequence"/>
</dbReference>
<dbReference type="PANTHER" id="PTHR36698:SF2">
    <property type="entry name" value="MCE_MLAD DOMAIN-CONTAINING PROTEIN"/>
    <property type="match status" value="1"/>
</dbReference>
<dbReference type="PANTHER" id="PTHR36698">
    <property type="entry name" value="BLL5892 PROTEIN"/>
    <property type="match status" value="1"/>
</dbReference>
<evidence type="ECO:0000256" key="1">
    <source>
        <dbReference type="SAM" id="Phobius"/>
    </source>
</evidence>